<evidence type="ECO:0000256" key="6">
    <source>
        <dbReference type="PIRNR" id="PIRNR000535"/>
    </source>
</evidence>
<evidence type="ECO:0000256" key="5">
    <source>
        <dbReference type="ARBA" id="ARBA00022840"/>
    </source>
</evidence>
<dbReference type="InterPro" id="IPR029056">
    <property type="entry name" value="Ribokinase-like"/>
</dbReference>
<accession>A0A2A9E0W0</accession>
<comment type="caution">
    <text evidence="8">The sequence shown here is derived from an EMBL/GenBank/DDBJ whole genome shotgun (WGS) entry which is preliminary data.</text>
</comment>
<dbReference type="GO" id="GO:0005829">
    <property type="term" value="C:cytosol"/>
    <property type="evidence" value="ECO:0007669"/>
    <property type="project" value="TreeGrafter"/>
</dbReference>
<protein>
    <recommendedName>
        <fullName evidence="7">Carbohydrate kinase PfkB domain-containing protein</fullName>
    </recommendedName>
</protein>
<keyword evidence="2 6" id="KW-0808">Transferase</keyword>
<evidence type="ECO:0000256" key="1">
    <source>
        <dbReference type="ARBA" id="ARBA00010688"/>
    </source>
</evidence>
<keyword evidence="9" id="KW-1185">Reference proteome</keyword>
<dbReference type="PANTHER" id="PTHR46566">
    <property type="entry name" value="1-PHOSPHOFRUCTOKINASE-RELATED"/>
    <property type="match status" value="1"/>
</dbReference>
<dbReference type="PIRSF" id="PIRSF000535">
    <property type="entry name" value="1PFK/6PFK/LacC"/>
    <property type="match status" value="1"/>
</dbReference>
<dbReference type="Pfam" id="PF00294">
    <property type="entry name" value="PfkB"/>
    <property type="match status" value="1"/>
</dbReference>
<organism evidence="8 9">
    <name type="scientific">Paramicrobacterium agarici</name>
    <dbReference type="NCBI Taxonomy" id="630514"/>
    <lineage>
        <taxon>Bacteria</taxon>
        <taxon>Bacillati</taxon>
        <taxon>Actinomycetota</taxon>
        <taxon>Actinomycetes</taxon>
        <taxon>Micrococcales</taxon>
        <taxon>Microbacteriaceae</taxon>
        <taxon>Paramicrobacterium</taxon>
    </lineage>
</organism>
<dbReference type="AlphaFoldDB" id="A0A2A9E0W0"/>
<evidence type="ECO:0000259" key="7">
    <source>
        <dbReference type="Pfam" id="PF00294"/>
    </source>
</evidence>
<dbReference type="EMBL" id="PDJE01000001">
    <property type="protein sequence ID" value="PFG32015.1"/>
    <property type="molecule type" value="Genomic_DNA"/>
</dbReference>
<dbReference type="InterPro" id="IPR011611">
    <property type="entry name" value="PfkB_dom"/>
</dbReference>
<reference evidence="8 9" key="1">
    <citation type="submission" date="2017-10" db="EMBL/GenBank/DDBJ databases">
        <title>Sequencing the genomes of 1000 actinobacteria strains.</title>
        <authorList>
            <person name="Klenk H.-P."/>
        </authorList>
    </citation>
    <scope>NUCLEOTIDE SEQUENCE [LARGE SCALE GENOMIC DNA]</scope>
    <source>
        <strain evidence="8 9">DSM 21798</strain>
    </source>
</reference>
<dbReference type="PANTHER" id="PTHR46566:SF5">
    <property type="entry name" value="1-PHOSPHOFRUCTOKINASE"/>
    <property type="match status" value="1"/>
</dbReference>
<keyword evidence="5" id="KW-0067">ATP-binding</keyword>
<evidence type="ECO:0000256" key="2">
    <source>
        <dbReference type="ARBA" id="ARBA00022679"/>
    </source>
</evidence>
<sequence length="306" mass="31116">MIITVTPNPALDATITLERLTPGATHRVAPAELRAGGKGINVARVLTDQGEDAVAIAPVSATEAAFSADLGDVPHSLVGTPWPLRRSTAIVETEGGTTTVINESGSPQPLTVWTELHDVVTSRLPRARCLVVSGSTPPEAPDDLAADLIAPANAAGVATIADATGAQLLGAARAGAQLLKPNRDELRDTTGESDAVAGAHALQNLGAGIVVVSLGEEGMIAVPADGAPVRHARLDRVLRGNPTGAGDAAVASLAAHLAARETDIDTLLRRAVAWSAAAVLMPLAGSIHSSHTDLARDVTITTLETP</sequence>
<comment type="similarity">
    <text evidence="1">Belongs to the carbohydrate kinase PfkB family.</text>
</comment>
<feature type="domain" description="Carbohydrate kinase PfkB" evidence="7">
    <location>
        <begin position="8"/>
        <end position="283"/>
    </location>
</feature>
<dbReference type="SUPFAM" id="SSF53613">
    <property type="entry name" value="Ribokinase-like"/>
    <property type="match status" value="1"/>
</dbReference>
<dbReference type="GO" id="GO:0008443">
    <property type="term" value="F:phosphofructokinase activity"/>
    <property type="evidence" value="ECO:0007669"/>
    <property type="project" value="TreeGrafter"/>
</dbReference>
<gene>
    <name evidence="8" type="ORF">ATJ78_2999</name>
</gene>
<dbReference type="GO" id="GO:0005524">
    <property type="term" value="F:ATP binding"/>
    <property type="evidence" value="ECO:0007669"/>
    <property type="project" value="UniProtKB-KW"/>
</dbReference>
<name>A0A2A9E0W0_9MICO</name>
<evidence type="ECO:0000313" key="9">
    <source>
        <dbReference type="Proteomes" id="UP000221369"/>
    </source>
</evidence>
<proteinExistence type="inferred from homology"/>
<dbReference type="RefSeq" id="WP_098408954.1">
    <property type="nucleotide sequence ID" value="NZ_PDJE01000001.1"/>
</dbReference>
<dbReference type="Gene3D" id="3.40.1190.20">
    <property type="match status" value="1"/>
</dbReference>
<keyword evidence="3" id="KW-0547">Nucleotide-binding</keyword>
<dbReference type="Proteomes" id="UP000221369">
    <property type="component" value="Unassembled WGS sequence"/>
</dbReference>
<dbReference type="InterPro" id="IPR017583">
    <property type="entry name" value="Tagatose/fructose_Pkinase"/>
</dbReference>
<keyword evidence="4" id="KW-0418">Kinase</keyword>
<evidence type="ECO:0000313" key="8">
    <source>
        <dbReference type="EMBL" id="PFG32015.1"/>
    </source>
</evidence>
<evidence type="ECO:0000256" key="3">
    <source>
        <dbReference type="ARBA" id="ARBA00022741"/>
    </source>
</evidence>
<evidence type="ECO:0000256" key="4">
    <source>
        <dbReference type="ARBA" id="ARBA00022777"/>
    </source>
</evidence>